<evidence type="ECO:0000256" key="1">
    <source>
        <dbReference type="ARBA" id="ARBA00004141"/>
    </source>
</evidence>
<gene>
    <name evidence="10" type="ORF">BpHYR1_022005</name>
</gene>
<evidence type="ECO:0000256" key="6">
    <source>
        <dbReference type="ARBA" id="ARBA00035673"/>
    </source>
</evidence>
<dbReference type="Pfam" id="PF07947">
    <property type="entry name" value="YhhN"/>
    <property type="match status" value="1"/>
</dbReference>
<feature type="transmembrane region" description="Helical" evidence="9">
    <location>
        <begin position="141"/>
        <end position="159"/>
    </location>
</feature>
<sequence>MVSRIAVIKHVGPKLVPFLESVFIFFVLYPLKSESNLFFLIIKCMPIIALMIFVLSNGFNLKFEYSYSRRIFTGLFFSMIGDACLVYPEEFFIFGVISFGIAHIIYLTAFGIKPLNYKFALALSVLALPVTAFYIPFLQNYVLKLIVPIYMALLLSMLWRAVSRLQIFNKEVKWTWTKLCCSIGAFFFVVSDSVLSFDFFIYPVPYSHPIIMFTYYAAQLGIALSVVDSDVDYEVNDLVIQHNDLINGIRRIYNYLKSIYFEDNLEVINLNESITVNKKAYGNSKRD</sequence>
<evidence type="ECO:0000313" key="10">
    <source>
        <dbReference type="EMBL" id="RNA00233.1"/>
    </source>
</evidence>
<evidence type="ECO:0000256" key="7">
    <source>
        <dbReference type="ARBA" id="ARBA00049458"/>
    </source>
</evidence>
<keyword evidence="5 9" id="KW-0472">Membrane</keyword>
<dbReference type="AlphaFoldDB" id="A0A3M7PMA4"/>
<keyword evidence="11" id="KW-1185">Reference proteome</keyword>
<comment type="subcellular location">
    <subcellularLocation>
        <location evidence="1">Membrane</location>
        <topology evidence="1">Multi-pass membrane protein</topology>
    </subcellularLocation>
</comment>
<feature type="transmembrane region" description="Helical" evidence="9">
    <location>
        <begin position="71"/>
        <end position="88"/>
    </location>
</feature>
<dbReference type="InterPro" id="IPR012506">
    <property type="entry name" value="TMEM86B-like"/>
</dbReference>
<feature type="transmembrane region" description="Helical" evidence="9">
    <location>
        <begin position="94"/>
        <end position="112"/>
    </location>
</feature>
<dbReference type="PANTHER" id="PTHR31885">
    <property type="entry name" value="GH04784P"/>
    <property type="match status" value="1"/>
</dbReference>
<feature type="transmembrane region" description="Helical" evidence="9">
    <location>
        <begin position="119"/>
        <end position="135"/>
    </location>
</feature>
<dbReference type="Proteomes" id="UP000276133">
    <property type="component" value="Unassembled WGS sequence"/>
</dbReference>
<reference evidence="10 11" key="1">
    <citation type="journal article" date="2018" name="Sci. Rep.">
        <title>Genomic signatures of local adaptation to the degree of environmental predictability in rotifers.</title>
        <authorList>
            <person name="Franch-Gras L."/>
            <person name="Hahn C."/>
            <person name="Garcia-Roger E.M."/>
            <person name="Carmona M.J."/>
            <person name="Serra M."/>
            <person name="Gomez A."/>
        </authorList>
    </citation>
    <scope>NUCLEOTIDE SEQUENCE [LARGE SCALE GENOMIC DNA]</scope>
    <source>
        <strain evidence="10">HYR1</strain>
    </source>
</reference>
<comment type="catalytic activity">
    <reaction evidence="7">
        <text>a 1-O-(1Z-alkenyl)-sn-glycero-3-phosphoethanolamine + H2O = a 2,3-saturated aldehyde + sn-glycero-3-phosphoethanolamine</text>
        <dbReference type="Rhea" id="RHEA:16905"/>
        <dbReference type="ChEBI" id="CHEBI:15377"/>
        <dbReference type="ChEBI" id="CHEBI:73359"/>
        <dbReference type="ChEBI" id="CHEBI:77288"/>
        <dbReference type="ChEBI" id="CHEBI:143890"/>
        <dbReference type="EC" id="3.3.2.2"/>
    </reaction>
</comment>
<feature type="transmembrane region" description="Helical" evidence="9">
    <location>
        <begin position="12"/>
        <end position="31"/>
    </location>
</feature>
<dbReference type="GO" id="GO:0047408">
    <property type="term" value="F:alkenylglycerophosphocholine hydrolase activity"/>
    <property type="evidence" value="ECO:0007669"/>
    <property type="project" value="UniProtKB-EC"/>
</dbReference>
<evidence type="ECO:0000256" key="8">
    <source>
        <dbReference type="ARBA" id="ARBA00049560"/>
    </source>
</evidence>
<dbReference type="STRING" id="10195.A0A3M7PMA4"/>
<keyword evidence="3 9" id="KW-0812">Transmembrane</keyword>
<protein>
    <recommendedName>
        <fullName evidence="6">lysoplasmalogenase</fullName>
        <ecNumber evidence="6">3.3.2.2</ecNumber>
    </recommendedName>
</protein>
<keyword evidence="4 9" id="KW-1133">Transmembrane helix</keyword>
<dbReference type="EC" id="3.3.2.2" evidence="6"/>
<evidence type="ECO:0000256" key="4">
    <source>
        <dbReference type="ARBA" id="ARBA00022989"/>
    </source>
</evidence>
<feature type="transmembrane region" description="Helical" evidence="9">
    <location>
        <begin position="208"/>
        <end position="227"/>
    </location>
</feature>
<evidence type="ECO:0000256" key="9">
    <source>
        <dbReference type="SAM" id="Phobius"/>
    </source>
</evidence>
<proteinExistence type="inferred from homology"/>
<dbReference type="EMBL" id="REGN01009851">
    <property type="protein sequence ID" value="RNA00233.1"/>
    <property type="molecule type" value="Genomic_DNA"/>
</dbReference>
<accession>A0A3M7PMA4</accession>
<feature type="transmembrane region" description="Helical" evidence="9">
    <location>
        <begin position="37"/>
        <end position="59"/>
    </location>
</feature>
<name>A0A3M7PMA4_BRAPC</name>
<dbReference type="OrthoDB" id="2133758at2759"/>
<evidence type="ECO:0000256" key="5">
    <source>
        <dbReference type="ARBA" id="ARBA00023136"/>
    </source>
</evidence>
<dbReference type="PANTHER" id="PTHR31885:SF6">
    <property type="entry name" value="GH04784P"/>
    <property type="match status" value="1"/>
</dbReference>
<evidence type="ECO:0000256" key="2">
    <source>
        <dbReference type="ARBA" id="ARBA00007375"/>
    </source>
</evidence>
<comment type="catalytic activity">
    <reaction evidence="8">
        <text>a 1-O-(1Z-alkenyl)-sn-glycero-3-phosphocholine + H2O = a 2,3-saturated aldehyde + sn-glycerol 3-phosphocholine</text>
        <dbReference type="Rhea" id="RHEA:22544"/>
        <dbReference type="ChEBI" id="CHEBI:15377"/>
        <dbReference type="ChEBI" id="CHEBI:16870"/>
        <dbReference type="ChEBI" id="CHEBI:73359"/>
        <dbReference type="ChEBI" id="CHEBI:77287"/>
        <dbReference type="EC" id="3.3.2.2"/>
    </reaction>
</comment>
<evidence type="ECO:0000256" key="3">
    <source>
        <dbReference type="ARBA" id="ARBA00022692"/>
    </source>
</evidence>
<comment type="caution">
    <text evidence="10">The sequence shown here is derived from an EMBL/GenBank/DDBJ whole genome shotgun (WGS) entry which is preliminary data.</text>
</comment>
<evidence type="ECO:0000313" key="11">
    <source>
        <dbReference type="Proteomes" id="UP000276133"/>
    </source>
</evidence>
<dbReference type="GO" id="GO:0016020">
    <property type="term" value="C:membrane"/>
    <property type="evidence" value="ECO:0007669"/>
    <property type="project" value="UniProtKB-SubCell"/>
</dbReference>
<comment type="similarity">
    <text evidence="2">Belongs to the TMEM86 family.</text>
</comment>
<feature type="transmembrane region" description="Helical" evidence="9">
    <location>
        <begin position="179"/>
        <end position="202"/>
    </location>
</feature>
<organism evidence="10 11">
    <name type="scientific">Brachionus plicatilis</name>
    <name type="common">Marine rotifer</name>
    <name type="synonym">Brachionus muelleri</name>
    <dbReference type="NCBI Taxonomy" id="10195"/>
    <lineage>
        <taxon>Eukaryota</taxon>
        <taxon>Metazoa</taxon>
        <taxon>Spiralia</taxon>
        <taxon>Gnathifera</taxon>
        <taxon>Rotifera</taxon>
        <taxon>Eurotatoria</taxon>
        <taxon>Monogononta</taxon>
        <taxon>Pseudotrocha</taxon>
        <taxon>Ploima</taxon>
        <taxon>Brachionidae</taxon>
        <taxon>Brachionus</taxon>
    </lineage>
</organism>